<proteinExistence type="inferred from homology"/>
<evidence type="ECO:0000256" key="2">
    <source>
        <dbReference type="ARBA" id="ARBA00009320"/>
    </source>
</evidence>
<evidence type="ECO:0000256" key="1">
    <source>
        <dbReference type="ARBA" id="ARBA00001933"/>
    </source>
</evidence>
<dbReference type="SUPFAM" id="SSF56752">
    <property type="entry name" value="D-aminoacid aminotransferase-like PLP-dependent enzymes"/>
    <property type="match status" value="1"/>
</dbReference>
<dbReference type="OrthoDB" id="187274at2759"/>
<dbReference type="FunFam" id="3.30.470.10:FF:000010">
    <property type="entry name" value="Branched-chain-amino-acid aminotransferase-like protein 1"/>
    <property type="match status" value="1"/>
</dbReference>
<comment type="caution">
    <text evidence="4">The sequence shown here is derived from an EMBL/GenBank/DDBJ whole genome shotgun (WGS) entry which is preliminary data.</text>
</comment>
<accession>A0A9N8ETY0</accession>
<protein>
    <submittedName>
        <fullName evidence="4">Acid aminotransferase-like protein 2</fullName>
    </submittedName>
</protein>
<dbReference type="InterPro" id="IPR001544">
    <property type="entry name" value="Aminotrans_IV"/>
</dbReference>
<dbReference type="Proteomes" id="UP001153069">
    <property type="component" value="Unassembled WGS sequence"/>
</dbReference>
<dbReference type="Gene3D" id="3.40.50.300">
    <property type="entry name" value="P-loop containing nucleotide triphosphate hydrolases"/>
    <property type="match status" value="1"/>
</dbReference>
<dbReference type="GO" id="GO:0046394">
    <property type="term" value="P:carboxylic acid biosynthetic process"/>
    <property type="evidence" value="ECO:0007669"/>
    <property type="project" value="UniProtKB-ARBA"/>
</dbReference>
<dbReference type="InterPro" id="IPR043132">
    <property type="entry name" value="BCAT-like_C"/>
</dbReference>
<dbReference type="InterPro" id="IPR027417">
    <property type="entry name" value="P-loop_NTPase"/>
</dbReference>
<keyword evidence="5" id="KW-1185">Reference proteome</keyword>
<keyword evidence="4" id="KW-0808">Transferase</keyword>
<dbReference type="GO" id="GO:0008483">
    <property type="term" value="F:transaminase activity"/>
    <property type="evidence" value="ECO:0007669"/>
    <property type="project" value="UniProtKB-KW"/>
</dbReference>
<keyword evidence="3" id="KW-0663">Pyridoxal phosphate</keyword>
<reference evidence="4" key="1">
    <citation type="submission" date="2020-06" db="EMBL/GenBank/DDBJ databases">
        <authorList>
            <consortium name="Plant Systems Biology data submission"/>
        </authorList>
    </citation>
    <scope>NUCLEOTIDE SEQUENCE</scope>
    <source>
        <strain evidence="4">D6</strain>
    </source>
</reference>
<dbReference type="PANTHER" id="PTHR42743">
    <property type="entry name" value="AMINO-ACID AMINOTRANSFERASE"/>
    <property type="match status" value="1"/>
</dbReference>
<gene>
    <name evidence="4" type="ORF">SEMRO_1866_G302500.1</name>
</gene>
<evidence type="ECO:0000313" key="5">
    <source>
        <dbReference type="Proteomes" id="UP001153069"/>
    </source>
</evidence>
<sequence length="635" mass="70424">MTTTATTKTVTVIHCWSAPRSRSTALLYSFEARDDCDAIDEPLYREWLISRGDAVARPYTQEMITGVPPPDDVANKAAWERELLSLTQRIQQGAANKKKTVIFCKHMAKHCFLYDFEKECDAGNNNPDDNNITLIHKHLLLIRDPVQVLSSWNRSADVHGNIATPDEVGIVPLLSIYSSLQSRATATTSTTTSTATSTTDSSTVVLLDSDELAADPEGTLSNTCSDLGIPYQENMITWKSGPHACDGPWAKWWYENVHKSTGWHKATIDYKQYYPETTVTYRTLHPELLPALHASFPAYTFLQGLTKRSRERGGPPPYEDPRNAHILVYIGAKGVTQGCIVPRQMAAVNPWDSVVQGGDACWEGLRVYRGKIFSLDKHLQRLMKSAKALGFENNNNSMHTLPEIRHALFQVLAANGMRDGAHVRLTLTRGEKYTSSMNPKFNVYGTTLIILPEWKPTEGATTYDNTKGIKLISSSQRRNPPSTVDSKIHHNNLINNILPKLQANVAGVDDAIMLDLEGYVSGTNATNIFLVDDNGVLMTPSADHCLPGITRQTVLDLAQELSIPTCVRRLSLAEFYSAEEVFTTGTMGELTPVTWIDGRVIGSGGERGENTKRLQEAYKTLPERPGFATELPPYK</sequence>
<comment type="cofactor">
    <cofactor evidence="1">
        <name>pyridoxal 5'-phosphate</name>
        <dbReference type="ChEBI" id="CHEBI:597326"/>
    </cofactor>
</comment>
<dbReference type="FunFam" id="3.20.10.10:FF:000002">
    <property type="entry name" value="D-alanine aminotransferase"/>
    <property type="match status" value="1"/>
</dbReference>
<dbReference type="GO" id="GO:0008652">
    <property type="term" value="P:amino acid biosynthetic process"/>
    <property type="evidence" value="ECO:0007669"/>
    <property type="project" value="UniProtKB-ARBA"/>
</dbReference>
<dbReference type="SUPFAM" id="SSF52540">
    <property type="entry name" value="P-loop containing nucleoside triphosphate hydrolases"/>
    <property type="match status" value="1"/>
</dbReference>
<dbReference type="InterPro" id="IPR050571">
    <property type="entry name" value="Class-IV_PLP-Dep_Aminotrnsfr"/>
</dbReference>
<dbReference type="Pfam" id="PF19798">
    <property type="entry name" value="Sulfotransfer_5"/>
    <property type="match status" value="2"/>
</dbReference>
<name>A0A9N8ETY0_9STRA</name>
<dbReference type="InterPro" id="IPR036038">
    <property type="entry name" value="Aminotransferase-like"/>
</dbReference>
<dbReference type="EMBL" id="CAICTM010001864">
    <property type="protein sequence ID" value="CAB9526668.1"/>
    <property type="molecule type" value="Genomic_DNA"/>
</dbReference>
<dbReference type="Gene3D" id="3.20.10.10">
    <property type="entry name" value="D-amino Acid Aminotransferase, subunit A, domain 2"/>
    <property type="match status" value="1"/>
</dbReference>
<evidence type="ECO:0000256" key="3">
    <source>
        <dbReference type="ARBA" id="ARBA00022898"/>
    </source>
</evidence>
<dbReference type="PANTHER" id="PTHR42743:SF11">
    <property type="entry name" value="AMINODEOXYCHORISMATE LYASE"/>
    <property type="match status" value="1"/>
</dbReference>
<dbReference type="Gene3D" id="3.30.470.10">
    <property type="match status" value="1"/>
</dbReference>
<dbReference type="InterPro" id="IPR043131">
    <property type="entry name" value="BCAT-like_N"/>
</dbReference>
<comment type="similarity">
    <text evidence="2">Belongs to the class-IV pyridoxal-phosphate-dependent aminotransferase family.</text>
</comment>
<evidence type="ECO:0000313" key="4">
    <source>
        <dbReference type="EMBL" id="CAB9526668.1"/>
    </source>
</evidence>
<dbReference type="AlphaFoldDB" id="A0A9N8ETY0"/>
<dbReference type="Pfam" id="PF01063">
    <property type="entry name" value="Aminotran_4"/>
    <property type="match status" value="1"/>
</dbReference>
<organism evidence="4 5">
    <name type="scientific">Seminavis robusta</name>
    <dbReference type="NCBI Taxonomy" id="568900"/>
    <lineage>
        <taxon>Eukaryota</taxon>
        <taxon>Sar</taxon>
        <taxon>Stramenopiles</taxon>
        <taxon>Ochrophyta</taxon>
        <taxon>Bacillariophyta</taxon>
        <taxon>Bacillariophyceae</taxon>
        <taxon>Bacillariophycidae</taxon>
        <taxon>Naviculales</taxon>
        <taxon>Naviculaceae</taxon>
        <taxon>Seminavis</taxon>
    </lineage>
</organism>
<keyword evidence="4" id="KW-0032">Aminotransferase</keyword>